<accession>A0YF60</accession>
<evidence type="ECO:0000256" key="1">
    <source>
        <dbReference type="SAM" id="MobiDB-lite"/>
    </source>
</evidence>
<evidence type="ECO:0000313" key="3">
    <source>
        <dbReference type="Proteomes" id="UP000004931"/>
    </source>
</evidence>
<feature type="region of interest" description="Disordered" evidence="1">
    <location>
        <begin position="185"/>
        <end position="220"/>
    </location>
</feature>
<reference evidence="2 3" key="1">
    <citation type="journal article" date="2010" name="J. Bacteriol.">
        <title>Genome sequence of the oligotrophic marine Gammaproteobacterium HTCC2143, isolated from the Oregon Coast.</title>
        <authorList>
            <person name="Oh H.M."/>
            <person name="Kang I."/>
            <person name="Ferriera S."/>
            <person name="Giovannoni S.J."/>
            <person name="Cho J.C."/>
        </authorList>
    </citation>
    <scope>NUCLEOTIDE SEQUENCE [LARGE SCALE GENOMIC DNA]</scope>
    <source>
        <strain evidence="2 3">HTCC2143</strain>
    </source>
</reference>
<dbReference type="EMBL" id="AAVT01000007">
    <property type="protein sequence ID" value="EAW30655.1"/>
    <property type="molecule type" value="Genomic_DNA"/>
</dbReference>
<organism evidence="2 3">
    <name type="scientific">marine gamma proteobacterium HTCC2143</name>
    <dbReference type="NCBI Taxonomy" id="247633"/>
    <lineage>
        <taxon>Bacteria</taxon>
        <taxon>Pseudomonadati</taxon>
        <taxon>Pseudomonadota</taxon>
        <taxon>Gammaproteobacteria</taxon>
        <taxon>Cellvibrionales</taxon>
        <taxon>Spongiibacteraceae</taxon>
        <taxon>BD1-7 clade</taxon>
    </lineage>
</organism>
<proteinExistence type="predicted"/>
<evidence type="ECO:0000313" key="2">
    <source>
        <dbReference type="EMBL" id="EAW30655.1"/>
    </source>
</evidence>
<keyword evidence="3" id="KW-1185">Reference proteome</keyword>
<name>A0YF60_9GAMM</name>
<protein>
    <submittedName>
        <fullName evidence="2">Uncharacterized protein</fullName>
    </submittedName>
</protein>
<sequence length="293" mass="31080">MAMAILITAVLVFAVRGMFLGFAGVIGRVAGIVCGYWAAYSYRYQLAELVASQASISIPSIVIELLSGVALFFGGMIAGSLVIGGLVKGITGAVPGLKVLANRESLPSKCAGAVTNSALAGAIVLSGIWGYGLASGNFDHSDPLQQHAKHFGESVFSIVQKYSNLSLADLDSNSLQLKNLLEPAANSTQSPALERSPQSSSVRGSAVIRSESNPEKTLSINSTTHIISEAEDDNQQPQRVASDTIATMLDHQELLGTAQQQLEENPELLQQILNTPQLKTLLEFLQRDQNADE</sequence>
<comment type="caution">
    <text evidence="2">The sequence shown here is derived from an EMBL/GenBank/DDBJ whole genome shotgun (WGS) entry which is preliminary data.</text>
</comment>
<dbReference type="AlphaFoldDB" id="A0YF60"/>
<gene>
    <name evidence="2" type="ORF">GP2143_00912</name>
</gene>
<dbReference type="STRING" id="247633.GP2143_00912"/>
<feature type="compositionally biased region" description="Polar residues" evidence="1">
    <location>
        <begin position="185"/>
        <end position="203"/>
    </location>
</feature>
<dbReference type="Proteomes" id="UP000004931">
    <property type="component" value="Unassembled WGS sequence"/>
</dbReference>
<dbReference type="OrthoDB" id="9882423at2"/>